<name>A0A0F9AX40_9ZZZZ</name>
<reference evidence="1" key="1">
    <citation type="journal article" date="2015" name="Nature">
        <title>Complex archaea that bridge the gap between prokaryotes and eukaryotes.</title>
        <authorList>
            <person name="Spang A."/>
            <person name="Saw J.H."/>
            <person name="Jorgensen S.L."/>
            <person name="Zaremba-Niedzwiedzka K."/>
            <person name="Martijn J."/>
            <person name="Lind A.E."/>
            <person name="van Eijk R."/>
            <person name="Schleper C."/>
            <person name="Guy L."/>
            <person name="Ettema T.J."/>
        </authorList>
    </citation>
    <scope>NUCLEOTIDE SEQUENCE</scope>
</reference>
<protein>
    <submittedName>
        <fullName evidence="1">Uncharacterized protein</fullName>
    </submittedName>
</protein>
<dbReference type="EMBL" id="LAZR01043829">
    <property type="protein sequence ID" value="KKL06142.1"/>
    <property type="molecule type" value="Genomic_DNA"/>
</dbReference>
<comment type="caution">
    <text evidence="1">The sequence shown here is derived from an EMBL/GenBank/DDBJ whole genome shotgun (WGS) entry which is preliminary data.</text>
</comment>
<proteinExistence type="predicted"/>
<accession>A0A0F9AX40</accession>
<organism evidence="1">
    <name type="scientific">marine sediment metagenome</name>
    <dbReference type="NCBI Taxonomy" id="412755"/>
    <lineage>
        <taxon>unclassified sequences</taxon>
        <taxon>metagenomes</taxon>
        <taxon>ecological metagenomes</taxon>
    </lineage>
</organism>
<sequence length="46" mass="5514">MNVDLKFTINFTEYQFFRNIKSWAGILDLLYDLKKILIDNFDNPGE</sequence>
<evidence type="ECO:0000313" key="1">
    <source>
        <dbReference type="EMBL" id="KKL06142.1"/>
    </source>
</evidence>
<dbReference type="AlphaFoldDB" id="A0A0F9AX40"/>
<gene>
    <name evidence="1" type="ORF">LCGC14_2599010</name>
</gene>